<reference evidence="2 3" key="1">
    <citation type="submission" date="2016-10" db="EMBL/GenBank/DDBJ databases">
        <authorList>
            <person name="de Groot N.N."/>
        </authorList>
    </citation>
    <scope>NUCLEOTIDE SEQUENCE [LARGE SCALE GENOMIC DNA]</scope>
    <source>
        <strain>J11</strain>
        <strain evidence="3">PG 39</strain>
    </source>
</reference>
<evidence type="ECO:0000259" key="1">
    <source>
        <dbReference type="Pfam" id="PF00144"/>
    </source>
</evidence>
<evidence type="ECO:0000313" key="3">
    <source>
        <dbReference type="Proteomes" id="UP000199065"/>
    </source>
</evidence>
<proteinExistence type="predicted"/>
<dbReference type="PANTHER" id="PTHR43283:SF15">
    <property type="entry name" value="CONSERVED PROTEIN"/>
    <property type="match status" value="1"/>
</dbReference>
<feature type="domain" description="Beta-lactamase-related" evidence="1">
    <location>
        <begin position="40"/>
        <end position="255"/>
    </location>
</feature>
<dbReference type="STRING" id="185761.SAMN05660282_00546"/>
<keyword evidence="3" id="KW-1185">Reference proteome</keyword>
<accession>A0A1I2QQN3</accession>
<gene>
    <name evidence="2" type="ORF">SAMN05660282_00546</name>
</gene>
<dbReference type="InterPro" id="IPR001466">
    <property type="entry name" value="Beta-lactam-related"/>
</dbReference>
<dbReference type="InterPro" id="IPR012338">
    <property type="entry name" value="Beta-lactam/transpept-like"/>
</dbReference>
<organism evidence="2 3">
    <name type="scientific">Corynebacterium spheniscorum</name>
    <dbReference type="NCBI Taxonomy" id="185761"/>
    <lineage>
        <taxon>Bacteria</taxon>
        <taxon>Bacillati</taxon>
        <taxon>Actinomycetota</taxon>
        <taxon>Actinomycetes</taxon>
        <taxon>Mycobacteriales</taxon>
        <taxon>Corynebacteriaceae</taxon>
        <taxon>Corynebacterium</taxon>
    </lineage>
</organism>
<sequence length="274" mass="30305">MTQTPSTALRSLESWPVKNVSAALIDGEHEWTFGDCDREYELASVTKLLTAYAFLVALEEGVYELDTACESLPGATVEHLLAHASGVGFMDRSAEREVGERRIYSSAGFEILADLLEERSGISFQDYFREAVCKPLGLEHTELRGSPGHGAYSTVNDLVIFARELMHPTMLHQSTLDNAFSVHFPELVGLVPGYGMFKPCPWGLGFEIKGEKQPHWTAPEMPAETVGHFGQAGTFLWLVPGAERAMVCLTDRPFGKWAKPLWEDANEAIWEALG</sequence>
<dbReference type="Gene3D" id="3.40.710.10">
    <property type="entry name" value="DD-peptidase/beta-lactamase superfamily"/>
    <property type="match status" value="1"/>
</dbReference>
<dbReference type="InterPro" id="IPR050789">
    <property type="entry name" value="Diverse_Enzym_Activities"/>
</dbReference>
<protein>
    <submittedName>
        <fullName evidence="2">CubicO group peptidase, beta-lactamase class C family</fullName>
    </submittedName>
</protein>
<dbReference type="Proteomes" id="UP000199065">
    <property type="component" value="Unassembled WGS sequence"/>
</dbReference>
<dbReference type="OrthoDB" id="3336932at2"/>
<dbReference type="PANTHER" id="PTHR43283">
    <property type="entry name" value="BETA-LACTAMASE-RELATED"/>
    <property type="match status" value="1"/>
</dbReference>
<dbReference type="AlphaFoldDB" id="A0A1I2QQN3"/>
<dbReference type="EMBL" id="FOPJ01000002">
    <property type="protein sequence ID" value="SFG29973.1"/>
    <property type="molecule type" value="Genomic_DNA"/>
</dbReference>
<dbReference type="Pfam" id="PF00144">
    <property type="entry name" value="Beta-lactamase"/>
    <property type="match status" value="1"/>
</dbReference>
<dbReference type="SUPFAM" id="SSF56601">
    <property type="entry name" value="beta-lactamase/transpeptidase-like"/>
    <property type="match status" value="1"/>
</dbReference>
<name>A0A1I2QQN3_9CORY</name>
<dbReference type="RefSeq" id="WP_092284148.1">
    <property type="nucleotide sequence ID" value="NZ_FOPJ01000002.1"/>
</dbReference>
<evidence type="ECO:0000313" key="2">
    <source>
        <dbReference type="EMBL" id="SFG29973.1"/>
    </source>
</evidence>